<reference evidence="10 11" key="1">
    <citation type="submission" date="2017-03" db="EMBL/GenBank/DDBJ databases">
        <title>Complete genome sequence of Candidatus 'Thiodictyon syntrophicum' sp. nov. strain Cad16T, a photolithoautotroph purple sulfur bacterium isolated from an alpine meromictic lake.</title>
        <authorList>
            <person name="Luedin S.M."/>
            <person name="Pothier J.F."/>
            <person name="Danza F."/>
            <person name="Storelli N."/>
            <person name="Wittwer M."/>
            <person name="Tonolla M."/>
        </authorList>
    </citation>
    <scope>NUCLEOTIDE SEQUENCE [LARGE SCALE GENOMIC DNA]</scope>
    <source>
        <strain evidence="10 11">Cad16T</strain>
    </source>
</reference>
<dbReference type="GO" id="GO:0098797">
    <property type="term" value="C:plasma membrane protein complex"/>
    <property type="evidence" value="ECO:0007669"/>
    <property type="project" value="TreeGrafter"/>
</dbReference>
<feature type="domain" description="ABC3 transporter permease C-terminal" evidence="8">
    <location>
        <begin position="284"/>
        <end position="405"/>
    </location>
</feature>
<proteinExistence type="inferred from homology"/>
<dbReference type="InterPro" id="IPR051447">
    <property type="entry name" value="Lipoprotein-release_system"/>
</dbReference>
<feature type="transmembrane region" description="Helical" evidence="7">
    <location>
        <begin position="326"/>
        <end position="352"/>
    </location>
</feature>
<keyword evidence="3" id="KW-1003">Cell membrane</keyword>
<comment type="subcellular location">
    <subcellularLocation>
        <location evidence="1">Cell membrane</location>
        <topology evidence="1">Multi-pass membrane protein</topology>
    </subcellularLocation>
</comment>
<feature type="domain" description="MacB-like periplasmic core" evidence="9">
    <location>
        <begin position="19"/>
        <end position="254"/>
    </location>
</feature>
<dbReference type="OrthoDB" id="9802264at2"/>
<dbReference type="PANTHER" id="PTHR30489">
    <property type="entry name" value="LIPOPROTEIN-RELEASING SYSTEM TRANSMEMBRANE PROTEIN LOLE"/>
    <property type="match status" value="1"/>
</dbReference>
<dbReference type="Pfam" id="PF02687">
    <property type="entry name" value="FtsX"/>
    <property type="match status" value="1"/>
</dbReference>
<evidence type="ECO:0000259" key="9">
    <source>
        <dbReference type="Pfam" id="PF12704"/>
    </source>
</evidence>
<evidence type="ECO:0000256" key="6">
    <source>
        <dbReference type="ARBA" id="ARBA00023136"/>
    </source>
</evidence>
<evidence type="ECO:0000259" key="8">
    <source>
        <dbReference type="Pfam" id="PF02687"/>
    </source>
</evidence>
<evidence type="ECO:0000256" key="7">
    <source>
        <dbReference type="SAM" id="Phobius"/>
    </source>
</evidence>
<feature type="transmembrane region" description="Helical" evidence="7">
    <location>
        <begin position="372"/>
        <end position="396"/>
    </location>
</feature>
<evidence type="ECO:0000256" key="1">
    <source>
        <dbReference type="ARBA" id="ARBA00004651"/>
    </source>
</evidence>
<keyword evidence="5 7" id="KW-1133">Transmembrane helix</keyword>
<name>A0A2K8U493_9GAMM</name>
<dbReference type="PANTHER" id="PTHR30489:SF0">
    <property type="entry name" value="LIPOPROTEIN-RELEASING SYSTEM TRANSMEMBRANE PROTEIN LOLE"/>
    <property type="match status" value="1"/>
</dbReference>
<keyword evidence="11" id="KW-1185">Reference proteome</keyword>
<dbReference type="EMBL" id="CP020370">
    <property type="protein sequence ID" value="AUB80219.1"/>
    <property type="molecule type" value="Genomic_DNA"/>
</dbReference>
<dbReference type="Pfam" id="PF12704">
    <property type="entry name" value="MacB_PCD"/>
    <property type="match status" value="1"/>
</dbReference>
<dbReference type="InterPro" id="IPR003838">
    <property type="entry name" value="ABC3_permease_C"/>
</dbReference>
<feature type="transmembrane region" description="Helical" evidence="7">
    <location>
        <begin position="20"/>
        <end position="41"/>
    </location>
</feature>
<dbReference type="GO" id="GO:0044874">
    <property type="term" value="P:lipoprotein localization to outer membrane"/>
    <property type="evidence" value="ECO:0007669"/>
    <property type="project" value="TreeGrafter"/>
</dbReference>
<sequence length="414" mass="44439">MMIQLQVALTHLTGRRRQTLVSLTGVVLGVAFFLAVSSLMAGSERDFIKRLVDNSPHVTVSDDYRRPRTQPAELRWAAGAVGISNVKPQTETRGIRGYREKLAFVESLPGLRAAPVLAGSAVLTFAGREQGVTLWGVVPKSLESVSTIKEKMIAGSLGALDANPNGIIIGQGLAKKFNLGLGRNLSVTAAGGGTRAMKVVGIFRTGNANYDESQTFTALKRAQVLFGRSNRVNRFLIQLDDAYAARALAQRIEAVIGYKAVSWVEASEDILSVLVVRNTIMYSVVSAILVVASFGIYNTLSTIVLEKTRDIAILKSMGFHARDVRLIFLFEGLIIGVIGSLFGLALGAGLMYALSQVQLKPPGVTDRVFLPIWWGAGQFALAAAFAMASCLLAAYLPARRAGRVHPVEILRGAA</sequence>
<comment type="similarity">
    <text evidence="2">Belongs to the ABC-4 integral membrane protein family. LolC/E subfamily.</text>
</comment>
<keyword evidence="4 7" id="KW-0812">Transmembrane</keyword>
<accession>A0A2K8U493</accession>
<dbReference type="Proteomes" id="UP000232638">
    <property type="component" value="Chromosome"/>
</dbReference>
<evidence type="ECO:0000256" key="4">
    <source>
        <dbReference type="ARBA" id="ARBA00022692"/>
    </source>
</evidence>
<evidence type="ECO:0000313" key="10">
    <source>
        <dbReference type="EMBL" id="AUB80219.1"/>
    </source>
</evidence>
<evidence type="ECO:0000313" key="11">
    <source>
        <dbReference type="Proteomes" id="UP000232638"/>
    </source>
</evidence>
<dbReference type="InterPro" id="IPR025857">
    <property type="entry name" value="MacB_PCD"/>
</dbReference>
<organism evidence="10 11">
    <name type="scientific">Candidatus Thiodictyon syntrophicum</name>
    <dbReference type="NCBI Taxonomy" id="1166950"/>
    <lineage>
        <taxon>Bacteria</taxon>
        <taxon>Pseudomonadati</taxon>
        <taxon>Pseudomonadota</taxon>
        <taxon>Gammaproteobacteria</taxon>
        <taxon>Chromatiales</taxon>
        <taxon>Chromatiaceae</taxon>
        <taxon>Thiodictyon</taxon>
    </lineage>
</organism>
<keyword evidence="6 7" id="KW-0472">Membrane</keyword>
<protein>
    <submittedName>
        <fullName evidence="10">ABC transporter permease</fullName>
    </submittedName>
</protein>
<dbReference type="KEGG" id="tsy:THSYN_04075"/>
<evidence type="ECO:0000256" key="2">
    <source>
        <dbReference type="ARBA" id="ARBA00005236"/>
    </source>
</evidence>
<evidence type="ECO:0000256" key="3">
    <source>
        <dbReference type="ARBA" id="ARBA00022475"/>
    </source>
</evidence>
<gene>
    <name evidence="10" type="ORF">THSYN_04075</name>
</gene>
<dbReference type="AlphaFoldDB" id="A0A2K8U493"/>
<evidence type="ECO:0000256" key="5">
    <source>
        <dbReference type="ARBA" id="ARBA00022989"/>
    </source>
</evidence>
<feature type="transmembrane region" description="Helical" evidence="7">
    <location>
        <begin position="280"/>
        <end position="305"/>
    </location>
</feature>